<sequence length="725" mass="81700">MFGLGSKNETALLRVVILSLIALIAFSTRLFSVIRYESVIHEFDPWFNYRTTQRIVSTGFYDFINWFDDRSWYPLGRVVGGTVYPGLMLTAGVIHKFLHFFNIPIDIRNVCVFFAPIFSGLTAFSAYLFTKEVKDDTAGLFAAIFLGIAPGYISRSVAGSYDNEGISIFLLVFTFYLWIKAVKLGSAFWGCLTAIFYFYMVSAWGGYVYIINMIPLHGFALILMGRYSNRLYVAYSSFYVLGTIGSMQVPFVGFQPTRTSEHMAALGVFGLLQLVAFAQFLRSHIPEKQVKYLLFSSIAIIAGGAFSAMIALTYAGYIAPWTGRFYSLWDTEYAKKYIPIIASVSEHQPTAWSSMFFDLQYLLLLFPAGVYFCMRMLRDEHVFVAIYAITSAYFAGVMVRLVLTLTPIVCVTAAVTITHIFDFYLDWKSAPNAAETPSSSKATAAEDGPGHVSRFDSKIFVAGSMLCLSVLFVYHCTWVTSSSYSSPSIVLSSQTRSGDRIIIDDFREAYYWLRKNTHEDAKVLAWWDYGYQIAGMSNRSVIVDNNTWNNTHIATVGKVMASDEDTAYVELRRHDVDYVLVIFGGLLGYSGDDINKFLWMVRIAQGVYPNLVREENYFTSSGRYSVGDDAPAAFRNSVMYKLSYYGFNELSQGAAMDRVRNQAIASAPINLHTMEEAYTTANWMVRIYKVLPPDNLGRPLKEAAAFKAGRSQIPKLKRRKKRVVS</sequence>
<keyword evidence="2" id="KW-1185">Reference proteome</keyword>
<evidence type="ECO:0000313" key="1">
    <source>
        <dbReference type="EMBL" id="KAJ9082726.1"/>
    </source>
</evidence>
<keyword evidence="1" id="KW-0808">Transferase</keyword>
<evidence type="ECO:0000313" key="2">
    <source>
        <dbReference type="Proteomes" id="UP001165960"/>
    </source>
</evidence>
<dbReference type="Proteomes" id="UP001165960">
    <property type="component" value="Unassembled WGS sequence"/>
</dbReference>
<accession>A0ACC2U7U5</accession>
<organism evidence="1 2">
    <name type="scientific">Entomophthora muscae</name>
    <dbReference type="NCBI Taxonomy" id="34485"/>
    <lineage>
        <taxon>Eukaryota</taxon>
        <taxon>Fungi</taxon>
        <taxon>Fungi incertae sedis</taxon>
        <taxon>Zoopagomycota</taxon>
        <taxon>Entomophthoromycotina</taxon>
        <taxon>Entomophthoromycetes</taxon>
        <taxon>Entomophthorales</taxon>
        <taxon>Entomophthoraceae</taxon>
        <taxon>Entomophthora</taxon>
    </lineage>
</organism>
<gene>
    <name evidence="1" type="primary">STT3</name>
    <name evidence="1" type="ORF">DSO57_1001797</name>
</gene>
<name>A0ACC2U7U5_9FUNG</name>
<reference evidence="1" key="1">
    <citation type="submission" date="2022-04" db="EMBL/GenBank/DDBJ databases">
        <title>Genome of the entomopathogenic fungus Entomophthora muscae.</title>
        <authorList>
            <person name="Elya C."/>
            <person name="Lovett B.R."/>
            <person name="Lee E."/>
            <person name="Macias A.M."/>
            <person name="Hajek A.E."/>
            <person name="De Bivort B.L."/>
            <person name="Kasson M.T."/>
            <person name="De Fine Licht H.H."/>
            <person name="Stajich J.E."/>
        </authorList>
    </citation>
    <scope>NUCLEOTIDE SEQUENCE</scope>
    <source>
        <strain evidence="1">Berkeley</strain>
    </source>
</reference>
<proteinExistence type="predicted"/>
<comment type="caution">
    <text evidence="1">The sequence shown here is derived from an EMBL/GenBank/DDBJ whole genome shotgun (WGS) entry which is preliminary data.</text>
</comment>
<dbReference type="EMBL" id="QTSX02001424">
    <property type="protein sequence ID" value="KAJ9082726.1"/>
    <property type="molecule type" value="Genomic_DNA"/>
</dbReference>
<protein>
    <submittedName>
        <fullName evidence="1">Oligosaccharyl transferase stt3 subunit</fullName>
        <ecNumber evidence="1">2.4.99.18</ecNumber>
    </submittedName>
</protein>
<keyword evidence="1" id="KW-0328">Glycosyltransferase</keyword>
<dbReference type="EC" id="2.4.99.18" evidence="1"/>